<evidence type="ECO:0000313" key="4">
    <source>
        <dbReference type="Proteomes" id="UP001162131"/>
    </source>
</evidence>
<protein>
    <recommendedName>
        <fullName evidence="5">Ubiquitin</fullName>
    </recommendedName>
</protein>
<name>A0AAU9KB96_9CILI</name>
<dbReference type="Gene3D" id="3.10.20.90">
    <property type="entry name" value="Phosphatidylinositol 3-kinase Catalytic Subunit, Chain A, domain 1"/>
    <property type="match status" value="2"/>
</dbReference>
<dbReference type="InterPro" id="IPR050158">
    <property type="entry name" value="Ubiquitin_ubiquitin-like"/>
</dbReference>
<sequence length="264" mass="31114">MTNEKLRHRLLTPNYILRRMINKFKSDLPLKYRKSQIKTKDLARFKKEIMKQAIEINNGRTQTFENALTEDRVRSAILENRIEELSQRILIDVEESSDIIETSKRPSSYSLTFKTSENRWFRLQVESTDSVAELKTKIFNRKCIPEIQQRLIFNGRELFDNEIMSEFNIYDGALILLRLETWSCITENFLITVKNLRGEYYEFEVSSSDSIKSLKQKIQDAEGTPVPSQRLIYAGRQTEDEWSLRDYNIRDGSTIHLVLILRGC</sequence>
<evidence type="ECO:0000313" key="3">
    <source>
        <dbReference type="EMBL" id="CAG9334740.1"/>
    </source>
</evidence>
<dbReference type="Proteomes" id="UP001162131">
    <property type="component" value="Unassembled WGS sequence"/>
</dbReference>
<dbReference type="PANTHER" id="PTHR10666">
    <property type="entry name" value="UBIQUITIN"/>
    <property type="match status" value="1"/>
</dbReference>
<proteinExistence type="predicted"/>
<dbReference type="InterPro" id="IPR003613">
    <property type="entry name" value="Ubox_domain"/>
</dbReference>
<dbReference type="SUPFAM" id="SSF54236">
    <property type="entry name" value="Ubiquitin-like"/>
    <property type="match status" value="2"/>
</dbReference>
<dbReference type="GO" id="GO:0016567">
    <property type="term" value="P:protein ubiquitination"/>
    <property type="evidence" value="ECO:0007669"/>
    <property type="project" value="InterPro"/>
</dbReference>
<dbReference type="SMART" id="SM00213">
    <property type="entry name" value="UBQ"/>
    <property type="match status" value="2"/>
</dbReference>
<evidence type="ECO:0008006" key="5">
    <source>
        <dbReference type="Google" id="ProtNLM"/>
    </source>
</evidence>
<dbReference type="InterPro" id="IPR019956">
    <property type="entry name" value="Ubiquitin_dom"/>
</dbReference>
<keyword evidence="4" id="KW-1185">Reference proteome</keyword>
<dbReference type="PRINTS" id="PR00348">
    <property type="entry name" value="UBIQUITIN"/>
</dbReference>
<dbReference type="InterPro" id="IPR000626">
    <property type="entry name" value="Ubiquitin-like_dom"/>
</dbReference>
<feature type="domain" description="Ubiquitin-like" evidence="1">
    <location>
        <begin position="189"/>
        <end position="264"/>
    </location>
</feature>
<reference evidence="3" key="1">
    <citation type="submission" date="2021-09" db="EMBL/GenBank/DDBJ databases">
        <authorList>
            <consortium name="AG Swart"/>
            <person name="Singh M."/>
            <person name="Singh A."/>
            <person name="Seah K."/>
            <person name="Emmerich C."/>
        </authorList>
    </citation>
    <scope>NUCLEOTIDE SEQUENCE</scope>
    <source>
        <strain evidence="3">ATCC30299</strain>
    </source>
</reference>
<organism evidence="3 4">
    <name type="scientific">Blepharisma stoltei</name>
    <dbReference type="NCBI Taxonomy" id="1481888"/>
    <lineage>
        <taxon>Eukaryota</taxon>
        <taxon>Sar</taxon>
        <taxon>Alveolata</taxon>
        <taxon>Ciliophora</taxon>
        <taxon>Postciliodesmatophora</taxon>
        <taxon>Heterotrichea</taxon>
        <taxon>Heterotrichida</taxon>
        <taxon>Blepharismidae</taxon>
        <taxon>Blepharisma</taxon>
    </lineage>
</organism>
<gene>
    <name evidence="3" type="ORF">BSTOLATCC_MIC62325</name>
</gene>
<dbReference type="AlphaFoldDB" id="A0AAU9KB96"/>
<dbReference type="Pfam" id="PF00240">
    <property type="entry name" value="ubiquitin"/>
    <property type="match status" value="2"/>
</dbReference>
<accession>A0AAU9KB96</accession>
<dbReference type="PROSITE" id="PS51698">
    <property type="entry name" value="U_BOX"/>
    <property type="match status" value="1"/>
</dbReference>
<evidence type="ECO:0000259" key="1">
    <source>
        <dbReference type="PROSITE" id="PS50053"/>
    </source>
</evidence>
<evidence type="ECO:0000259" key="2">
    <source>
        <dbReference type="PROSITE" id="PS51698"/>
    </source>
</evidence>
<feature type="domain" description="U-box" evidence="2">
    <location>
        <begin position="1"/>
        <end position="31"/>
    </location>
</feature>
<dbReference type="InterPro" id="IPR029071">
    <property type="entry name" value="Ubiquitin-like_domsf"/>
</dbReference>
<dbReference type="GO" id="GO:0004842">
    <property type="term" value="F:ubiquitin-protein transferase activity"/>
    <property type="evidence" value="ECO:0007669"/>
    <property type="project" value="InterPro"/>
</dbReference>
<comment type="caution">
    <text evidence="3">The sequence shown here is derived from an EMBL/GenBank/DDBJ whole genome shotgun (WGS) entry which is preliminary data.</text>
</comment>
<feature type="domain" description="Ubiquitin-like" evidence="1">
    <location>
        <begin position="109"/>
        <end position="180"/>
    </location>
</feature>
<dbReference type="EMBL" id="CAJZBQ010000060">
    <property type="protein sequence ID" value="CAG9334740.1"/>
    <property type="molecule type" value="Genomic_DNA"/>
</dbReference>
<dbReference type="PROSITE" id="PS50053">
    <property type="entry name" value="UBIQUITIN_2"/>
    <property type="match status" value="2"/>
</dbReference>